<feature type="compositionally biased region" description="Basic and acidic residues" evidence="11">
    <location>
        <begin position="252"/>
        <end position="261"/>
    </location>
</feature>
<gene>
    <name evidence="14" type="ORF">BQ4739_LOCUS13259</name>
</gene>
<evidence type="ECO:0000256" key="4">
    <source>
        <dbReference type="ARBA" id="ARBA00012895"/>
    </source>
</evidence>
<dbReference type="Proteomes" id="UP000256970">
    <property type="component" value="Unassembled WGS sequence"/>
</dbReference>
<evidence type="ECO:0000313" key="15">
    <source>
        <dbReference type="Proteomes" id="UP000256970"/>
    </source>
</evidence>
<evidence type="ECO:0000256" key="1">
    <source>
        <dbReference type="ARBA" id="ARBA00000185"/>
    </source>
</evidence>
<dbReference type="SUPFAM" id="SSF56726">
    <property type="entry name" value="DNA topoisomerase IV, alpha subunit"/>
    <property type="match status" value="1"/>
</dbReference>
<dbReference type="EC" id="5.6.2.2" evidence="4"/>
<dbReference type="InterPro" id="IPR034136">
    <property type="entry name" value="TOPRIM_Topo6A/Spo11"/>
</dbReference>
<keyword evidence="5" id="KW-0479">Metal-binding</keyword>
<dbReference type="Gene3D" id="3.40.1360.10">
    <property type="match status" value="1"/>
</dbReference>
<feature type="region of interest" description="Disordered" evidence="11">
    <location>
        <begin position="1"/>
        <end position="82"/>
    </location>
</feature>
<dbReference type="Gene3D" id="1.10.10.10">
    <property type="entry name" value="Winged helix-like DNA-binding domain superfamily/Winged helix DNA-binding domain"/>
    <property type="match status" value="1"/>
</dbReference>
<dbReference type="InterPro" id="IPR036388">
    <property type="entry name" value="WH-like_DNA-bd_sf"/>
</dbReference>
<comment type="similarity">
    <text evidence="3 10">Belongs to the TOP6A family.</text>
</comment>
<evidence type="ECO:0000256" key="5">
    <source>
        <dbReference type="ARBA" id="ARBA00022723"/>
    </source>
</evidence>
<feature type="region of interest" description="Disordered" evidence="11">
    <location>
        <begin position="178"/>
        <end position="204"/>
    </location>
</feature>
<dbReference type="AlphaFoldDB" id="A0A383W7D7"/>
<feature type="active site" description="O-(5'-phospho-DNA)-tyrosine intermediate" evidence="10">
    <location>
        <position position="480"/>
    </location>
</feature>
<keyword evidence="15" id="KW-1185">Reference proteome</keyword>
<feature type="compositionally biased region" description="Low complexity" evidence="11">
    <location>
        <begin position="238"/>
        <end position="247"/>
    </location>
</feature>
<dbReference type="GO" id="GO:0003677">
    <property type="term" value="F:DNA binding"/>
    <property type="evidence" value="ECO:0007669"/>
    <property type="project" value="UniProtKB-UniRule"/>
</dbReference>
<dbReference type="GO" id="GO:0000706">
    <property type="term" value="P:meiotic DNA double-strand break processing"/>
    <property type="evidence" value="ECO:0007669"/>
    <property type="project" value="TreeGrafter"/>
</dbReference>
<evidence type="ECO:0000256" key="8">
    <source>
        <dbReference type="ARBA" id="ARBA00023125"/>
    </source>
</evidence>
<evidence type="ECO:0000256" key="10">
    <source>
        <dbReference type="PROSITE-ProRule" id="PRU01385"/>
    </source>
</evidence>
<proteinExistence type="inferred from homology"/>
<dbReference type="GO" id="GO:0005524">
    <property type="term" value="F:ATP binding"/>
    <property type="evidence" value="ECO:0007669"/>
    <property type="project" value="InterPro"/>
</dbReference>
<evidence type="ECO:0000256" key="9">
    <source>
        <dbReference type="ARBA" id="ARBA00023235"/>
    </source>
</evidence>
<organism evidence="14 15">
    <name type="scientific">Tetradesmus obliquus</name>
    <name type="common">Green alga</name>
    <name type="synonym">Acutodesmus obliquus</name>
    <dbReference type="NCBI Taxonomy" id="3088"/>
    <lineage>
        <taxon>Eukaryota</taxon>
        <taxon>Viridiplantae</taxon>
        <taxon>Chlorophyta</taxon>
        <taxon>core chlorophytes</taxon>
        <taxon>Chlorophyceae</taxon>
        <taxon>CS clade</taxon>
        <taxon>Sphaeropleales</taxon>
        <taxon>Scenedesmaceae</taxon>
        <taxon>Tetradesmus</taxon>
    </lineage>
</organism>
<dbReference type="GO" id="GO:0003918">
    <property type="term" value="F:DNA topoisomerase type II (double strand cut, ATP-hydrolyzing) activity"/>
    <property type="evidence" value="ECO:0007669"/>
    <property type="project" value="UniProtKB-UniRule"/>
</dbReference>
<sequence length="752" mass="80006">MEDLDDWLLQQPQQRQQDVWGQQQLQQSRPQHVPLHQQLLGGSQHPGKEHWQGQQQPARLQEHSNQHPADAAETPAAAAEVPEAVPWRVSRRANASSGRAAQQLTAPAAAAAVMVPDALNTAVYGDSNHKRQCLGWQQQQQQQQQHAAAAYKPSSCDDSAATAASAGTGCLPGDDFLLNDAWPQQPHSSAAAAGSSHPGQQSMGASIVYNSSSYADGNLQHSSWAADDDLPDWDATGTAAAAATAAGSRSRNVQEERHLHAEEEEEEDEDGEQEEEGGNQQQQEDEQLLSADFDLSRDQVIEHIEQLALQLVASAAAGQLPELRCVSTAASNVHMAQQYAAAARRPAAGSADDCQATGSVSAYGLAGSALQFGSGMGDDDFDEAAAGGGFSQSSWAQQQQQQQQQLGEDGAEDAPWDDEDGAAADGRQHVLRLGSRMQTRTLLANAGSQAHGIVRVLQLLDAVHGLLRSGRTATQRDLYYTLLGPPFFNHSRDLKTALQAALALLRVPRSSLGIAAASKGAVAGRLLLRCRPGEAWQDCSLTGPAGRAIPGEVGAIQAMQMRPAGARFILVVEKDAVFQRLVEDRLFEALPCVLLTGRGMPDVASRAFLAALVAASSTAADGSSSRPLPVLGLVDWNPGGVAILLSYKHGSAAMGLEAQRYAVPSLAWLGVTSDMLQDVPSSACQPLTPRDRAQLTNLKTRLAGCCPGWLPELEEMEGLGLKADIEALYAVMGHAGLATELAKRMMQRQYLQ</sequence>
<keyword evidence="8 10" id="KW-0238">DNA-binding</keyword>
<feature type="compositionally biased region" description="Acidic residues" evidence="11">
    <location>
        <begin position="409"/>
        <end position="422"/>
    </location>
</feature>
<dbReference type="Pfam" id="PF04406">
    <property type="entry name" value="TP6A_N"/>
    <property type="match status" value="1"/>
</dbReference>
<evidence type="ECO:0000256" key="2">
    <source>
        <dbReference type="ARBA" id="ARBA00001946"/>
    </source>
</evidence>
<evidence type="ECO:0000259" key="13">
    <source>
        <dbReference type="Pfam" id="PF21180"/>
    </source>
</evidence>
<dbReference type="InterPro" id="IPR002815">
    <property type="entry name" value="Spo11/TopoVI_A"/>
</dbReference>
<dbReference type="PROSITE" id="PS52041">
    <property type="entry name" value="TOPO_IIB"/>
    <property type="match status" value="1"/>
</dbReference>
<dbReference type="GO" id="GO:0000228">
    <property type="term" value="C:nuclear chromosome"/>
    <property type="evidence" value="ECO:0007669"/>
    <property type="project" value="TreeGrafter"/>
</dbReference>
<comment type="cofactor">
    <cofactor evidence="2">
        <name>Mg(2+)</name>
        <dbReference type="ChEBI" id="CHEBI:18420"/>
    </cofactor>
</comment>
<accession>A0A383W7D7</accession>
<dbReference type="STRING" id="3088.A0A383W7D7"/>
<keyword evidence="7 10" id="KW-0799">Topoisomerase</keyword>
<feature type="region of interest" description="Disordered" evidence="11">
    <location>
        <begin position="238"/>
        <end position="285"/>
    </location>
</feature>
<dbReference type="EMBL" id="FNXT01001184">
    <property type="protein sequence ID" value="SZX73143.1"/>
    <property type="molecule type" value="Genomic_DNA"/>
</dbReference>
<dbReference type="PRINTS" id="PR01550">
    <property type="entry name" value="TOP6AFAMILY"/>
</dbReference>
<feature type="compositionally biased region" description="Low complexity" evidence="11">
    <location>
        <begin position="7"/>
        <end position="27"/>
    </location>
</feature>
<evidence type="ECO:0000256" key="11">
    <source>
        <dbReference type="SAM" id="MobiDB-lite"/>
    </source>
</evidence>
<keyword evidence="6" id="KW-0460">Magnesium</keyword>
<dbReference type="PANTHER" id="PTHR10848">
    <property type="entry name" value="MEIOTIC RECOMBINATION PROTEIN SPO11"/>
    <property type="match status" value="1"/>
</dbReference>
<comment type="catalytic activity">
    <reaction evidence="1 10">
        <text>ATP-dependent breakage, passage and rejoining of double-stranded DNA.</text>
        <dbReference type="EC" id="5.6.2.2"/>
    </reaction>
</comment>
<protein>
    <recommendedName>
        <fullName evidence="4">DNA topoisomerase (ATP-hydrolyzing)</fullName>
        <ecNumber evidence="4">5.6.2.2</ecNumber>
    </recommendedName>
</protein>
<evidence type="ECO:0000259" key="12">
    <source>
        <dbReference type="Pfam" id="PF04406"/>
    </source>
</evidence>
<dbReference type="Pfam" id="PF21180">
    <property type="entry name" value="TOP6A-Spo11_Toprim"/>
    <property type="match status" value="1"/>
</dbReference>
<feature type="compositionally biased region" description="Low complexity" evidence="11">
    <location>
        <begin position="183"/>
        <end position="202"/>
    </location>
</feature>
<dbReference type="CDD" id="cd00223">
    <property type="entry name" value="TOPRIM_TopoIIB_SPO"/>
    <property type="match status" value="1"/>
</dbReference>
<feature type="domain" description="Spo11/DNA topoisomerase VI subunit A N-terminal" evidence="12">
    <location>
        <begin position="454"/>
        <end position="514"/>
    </location>
</feature>
<keyword evidence="9 10" id="KW-0413">Isomerase</keyword>
<evidence type="ECO:0000256" key="3">
    <source>
        <dbReference type="ARBA" id="ARBA00006559"/>
    </source>
</evidence>
<feature type="compositionally biased region" description="Acidic residues" evidence="11">
    <location>
        <begin position="262"/>
        <end position="285"/>
    </location>
</feature>
<feature type="region of interest" description="Disordered" evidence="11">
    <location>
        <begin position="377"/>
        <end position="422"/>
    </location>
</feature>
<name>A0A383W7D7_TETOB</name>
<feature type="compositionally biased region" description="Low complexity" evidence="11">
    <location>
        <begin position="68"/>
        <end position="82"/>
    </location>
</feature>
<dbReference type="PANTHER" id="PTHR10848:SF0">
    <property type="entry name" value="MEIOTIC RECOMBINATION PROTEIN SPO11"/>
    <property type="match status" value="1"/>
</dbReference>
<reference evidence="14 15" key="1">
    <citation type="submission" date="2016-10" db="EMBL/GenBank/DDBJ databases">
        <authorList>
            <person name="Cai Z."/>
        </authorList>
    </citation>
    <scope>NUCLEOTIDE SEQUENCE [LARGE SCALE GENOMIC DNA]</scope>
</reference>
<evidence type="ECO:0000256" key="6">
    <source>
        <dbReference type="ARBA" id="ARBA00022842"/>
    </source>
</evidence>
<dbReference type="InterPro" id="IPR013049">
    <property type="entry name" value="Spo11/TopoVI_A_N"/>
</dbReference>
<dbReference type="GO" id="GO:0042138">
    <property type="term" value="P:meiotic DNA double-strand break formation"/>
    <property type="evidence" value="ECO:0007669"/>
    <property type="project" value="TreeGrafter"/>
</dbReference>
<evidence type="ECO:0000313" key="14">
    <source>
        <dbReference type="EMBL" id="SZX73143.1"/>
    </source>
</evidence>
<dbReference type="InterPro" id="IPR036078">
    <property type="entry name" value="Spo11/TopoVI_A_sf"/>
</dbReference>
<dbReference type="GO" id="GO:0007131">
    <property type="term" value="P:reciprocal meiotic recombination"/>
    <property type="evidence" value="ECO:0007669"/>
    <property type="project" value="TreeGrafter"/>
</dbReference>
<dbReference type="GO" id="GO:0046872">
    <property type="term" value="F:metal ion binding"/>
    <property type="evidence" value="ECO:0007669"/>
    <property type="project" value="UniProtKB-KW"/>
</dbReference>
<feature type="domain" description="Topoisomerase 6 subunit A/Spo11 TOPRIM" evidence="13">
    <location>
        <begin position="568"/>
        <end position="730"/>
    </location>
</feature>
<evidence type="ECO:0000256" key="7">
    <source>
        <dbReference type="ARBA" id="ARBA00023029"/>
    </source>
</evidence>